<dbReference type="Proteomes" id="UP000183658">
    <property type="component" value="Unassembled WGS sequence"/>
</dbReference>
<dbReference type="EMBL" id="FOFZ01000013">
    <property type="protein sequence ID" value="SER48174.1"/>
    <property type="molecule type" value="Genomic_DNA"/>
</dbReference>
<gene>
    <name evidence="2" type="ORF">SAMN05444355_11366</name>
</gene>
<keyword evidence="3" id="KW-1185">Reference proteome</keyword>
<sequence>MAKAIGRKIPGFAFGTAIFMAGGTAMSYALEARAAKINRLPMSAVIK</sequence>
<keyword evidence="1" id="KW-0472">Membrane</keyword>
<accession>A0A1H9PJ39</accession>
<dbReference type="AlphaFoldDB" id="A0A1H9PJ39"/>
<keyword evidence="1" id="KW-0812">Transmembrane</keyword>
<evidence type="ECO:0000256" key="1">
    <source>
        <dbReference type="SAM" id="Phobius"/>
    </source>
</evidence>
<feature type="transmembrane region" description="Helical" evidence="1">
    <location>
        <begin position="12"/>
        <end position="30"/>
    </location>
</feature>
<organism evidence="2 3">
    <name type="scientific">Flavobacterium frigoris</name>
    <dbReference type="NCBI Taxonomy" id="229204"/>
    <lineage>
        <taxon>Bacteria</taxon>
        <taxon>Pseudomonadati</taxon>
        <taxon>Bacteroidota</taxon>
        <taxon>Flavobacteriia</taxon>
        <taxon>Flavobacteriales</taxon>
        <taxon>Flavobacteriaceae</taxon>
        <taxon>Flavobacterium</taxon>
    </lineage>
</organism>
<proteinExistence type="predicted"/>
<evidence type="ECO:0000313" key="3">
    <source>
        <dbReference type="Proteomes" id="UP000183658"/>
    </source>
</evidence>
<keyword evidence="1" id="KW-1133">Transmembrane helix</keyword>
<evidence type="ECO:0000313" key="2">
    <source>
        <dbReference type="EMBL" id="SER48174.1"/>
    </source>
</evidence>
<protein>
    <submittedName>
        <fullName evidence="2">Uncharacterized protein</fullName>
    </submittedName>
</protein>
<reference evidence="3" key="1">
    <citation type="submission" date="2016-10" db="EMBL/GenBank/DDBJ databases">
        <authorList>
            <person name="Varghese N."/>
            <person name="Submissions S."/>
        </authorList>
    </citation>
    <scope>NUCLEOTIDE SEQUENCE [LARGE SCALE GENOMIC DNA]</scope>
    <source>
        <strain evidence="3">DSM 15719</strain>
    </source>
</reference>
<name>A0A1H9PJ39_FLAFI</name>